<dbReference type="Proteomes" id="UP001065298">
    <property type="component" value="Chromosome 12"/>
</dbReference>
<dbReference type="EMBL" id="CM046514">
    <property type="protein sequence ID" value="KAI8651035.1"/>
    <property type="molecule type" value="Genomic_DNA"/>
</dbReference>
<reference evidence="1" key="1">
    <citation type="submission" date="2022-06" db="EMBL/GenBank/DDBJ databases">
        <title>Fusarium solani species complex genomes reveal bases of compartmentalisation and animal pathogenesis.</title>
        <authorList>
            <person name="Tsai I.J."/>
        </authorList>
    </citation>
    <scope>NUCLEOTIDE SEQUENCE</scope>
    <source>
        <strain evidence="1">Fu6.1</strain>
    </source>
</reference>
<keyword evidence="2" id="KW-1185">Reference proteome</keyword>
<gene>
    <name evidence="1" type="ORF">NCS57_01439200</name>
</gene>
<accession>A0ACC0QFL9</accession>
<name>A0ACC0QFL9_9HYPO</name>
<evidence type="ECO:0000313" key="2">
    <source>
        <dbReference type="Proteomes" id="UP001065298"/>
    </source>
</evidence>
<evidence type="ECO:0000313" key="1">
    <source>
        <dbReference type="EMBL" id="KAI8651035.1"/>
    </source>
</evidence>
<organism evidence="1 2">
    <name type="scientific">Fusarium keratoplasticum</name>
    <dbReference type="NCBI Taxonomy" id="1328300"/>
    <lineage>
        <taxon>Eukaryota</taxon>
        <taxon>Fungi</taxon>
        <taxon>Dikarya</taxon>
        <taxon>Ascomycota</taxon>
        <taxon>Pezizomycotina</taxon>
        <taxon>Sordariomycetes</taxon>
        <taxon>Hypocreomycetidae</taxon>
        <taxon>Hypocreales</taxon>
        <taxon>Nectriaceae</taxon>
        <taxon>Fusarium</taxon>
        <taxon>Fusarium solani species complex</taxon>
    </lineage>
</organism>
<proteinExistence type="predicted"/>
<comment type="caution">
    <text evidence="1">The sequence shown here is derived from an EMBL/GenBank/DDBJ whole genome shotgun (WGS) entry which is preliminary data.</text>
</comment>
<protein>
    <submittedName>
        <fullName evidence="1">Protein kinase domain-containing protein</fullName>
    </submittedName>
</protein>
<keyword evidence="1" id="KW-0808">Transferase</keyword>
<keyword evidence="1" id="KW-0418">Kinase</keyword>
<sequence>MSKDTPGRPKRSVPFNNINDINKAKPATGGNLSQSPTPSTNPIEALGQDLRDFMIRSSEKGRDYDFLPRDALERLLSAERTTEVLARALALGSQSQTEAINMHNSAHKVNTSDLSKRMELVAILILIGKLETILDFIAEGIDDNNLPFELERGAAQRRTLHKRDSNGQLKSVNLSSSWDNKDLEAFEAQQWKIHVPVFSEVGNSAGTPPHWDLGTRTVLPYRSSTSIGRGGFSAVSRVELHPGHYNGVKDMAKCYAVKTLVDPTEDAFREEVSSLRRFSHKEHPHLIKLLWTFSRGPDYHLVFPCAKGNLMDFWKENAQPHARNHDHGTALWVARQCLGIAEGLCMIHQDTRRASSGGTNKRHGRHGDLKPENILWFDSDDNQRKGYKHGVLTISDFGLADFHDTNSKSGINPRLNNVGVSPTYRAPEYDVHEKIAQNYDIWSLACVLLEFLIWYLKGWDEVQKFSKARTAEHNNPFFPEDTFFNYLQIGGGRNGPPQPAAEAKRSVYKAFRDLYEDESASDFSNDLVELVEKKLLRLNPKDRASCTEIYDAFKKIYDDCEADSNYCLQMLKKPPGRKETSLSVLGPVAVDIPKEGESSLPGHSMSSDYTSPGFSLARRTSVPAIQGKPNTAAVYHSPPGVHAPGSLPNSQPIPKRGFHGAGDYVAPATWTKSISDSPEDLGRKLQAGSSQQQAPGQKTSGFRTPRMSSDSADGDHSVSDLSLGSRDEDERSQLSERENLINPSHERDWLEEDTNSKTDVLQRRGGKVARVLRQVYDGLWMMMNCNM</sequence>